<reference evidence="2 3" key="2">
    <citation type="submission" date="2020-08" db="EMBL/GenBank/DDBJ databases">
        <title>The Agave Microbiome: Exploring the role of microbial communities in plant adaptations to desert environments.</title>
        <authorList>
            <person name="Partida-Martinez L.P."/>
        </authorList>
    </citation>
    <scope>NUCLEOTIDE SEQUENCE [LARGE SCALE GENOMIC DNA]</scope>
    <source>
        <strain evidence="2 3">AT2.17</strain>
    </source>
</reference>
<evidence type="ECO:0000313" key="3">
    <source>
        <dbReference type="Proteomes" id="UP000549911"/>
    </source>
</evidence>
<sequence>MNPAAVSASPVLPVAAEWLLLLTVVLGVVCTLVAFRLVSRGVMRTFGAIAVLILNFVPLLGPLAAALGLLWGYSRRNSAVQDGATA</sequence>
<keyword evidence="1" id="KW-1133">Transmembrane helix</keyword>
<dbReference type="Proteomes" id="UP000549911">
    <property type="component" value="Unassembled WGS sequence"/>
</dbReference>
<feature type="transmembrane region" description="Helical" evidence="1">
    <location>
        <begin position="50"/>
        <end position="73"/>
    </location>
</feature>
<dbReference type="AlphaFoldDB" id="A0A7Y9H652"/>
<comment type="caution">
    <text evidence="2">The sequence shown here is derived from an EMBL/GenBank/DDBJ whole genome shotgun (WGS) entry which is preliminary data.</text>
</comment>
<keyword evidence="1" id="KW-0472">Membrane</keyword>
<feature type="transmembrane region" description="Helical" evidence="1">
    <location>
        <begin position="18"/>
        <end position="38"/>
    </location>
</feature>
<organism evidence="2 3">
    <name type="scientific">Nocardioides cavernae</name>
    <dbReference type="NCBI Taxonomy" id="1921566"/>
    <lineage>
        <taxon>Bacteria</taxon>
        <taxon>Bacillati</taxon>
        <taxon>Actinomycetota</taxon>
        <taxon>Actinomycetes</taxon>
        <taxon>Propionibacteriales</taxon>
        <taxon>Nocardioidaceae</taxon>
        <taxon>Nocardioides</taxon>
    </lineage>
</organism>
<keyword evidence="1" id="KW-0812">Transmembrane</keyword>
<keyword evidence="3" id="KW-1185">Reference proteome</keyword>
<dbReference type="EMBL" id="JACCBW010000003">
    <property type="protein sequence ID" value="NYE37989.1"/>
    <property type="molecule type" value="Genomic_DNA"/>
</dbReference>
<accession>A0A7Y9H652</accession>
<dbReference type="RefSeq" id="WP_179620622.1">
    <property type="nucleotide sequence ID" value="NZ_JACCBW010000003.1"/>
</dbReference>
<evidence type="ECO:0000256" key="1">
    <source>
        <dbReference type="SAM" id="Phobius"/>
    </source>
</evidence>
<evidence type="ECO:0000313" key="2">
    <source>
        <dbReference type="EMBL" id="NYE37989.1"/>
    </source>
</evidence>
<protein>
    <submittedName>
        <fullName evidence="2">Uncharacterized protein</fullName>
    </submittedName>
</protein>
<reference evidence="2 3" key="1">
    <citation type="submission" date="2020-07" db="EMBL/GenBank/DDBJ databases">
        <authorList>
            <person name="Partida-Martinez L."/>
            <person name="Huntemann M."/>
            <person name="Clum A."/>
            <person name="Wang J."/>
            <person name="Palaniappan K."/>
            <person name="Ritter S."/>
            <person name="Chen I.-M."/>
            <person name="Stamatis D."/>
            <person name="Reddy T."/>
            <person name="O'Malley R."/>
            <person name="Daum C."/>
            <person name="Shapiro N."/>
            <person name="Ivanova N."/>
            <person name="Kyrpides N."/>
            <person name="Woyke T."/>
        </authorList>
    </citation>
    <scope>NUCLEOTIDE SEQUENCE [LARGE SCALE GENOMIC DNA]</scope>
    <source>
        <strain evidence="2 3">AT2.17</strain>
    </source>
</reference>
<proteinExistence type="predicted"/>
<name>A0A7Y9H652_9ACTN</name>
<gene>
    <name evidence="2" type="ORF">F4692_003134</name>
</gene>